<dbReference type="PANTHER" id="PTHR31668">
    <property type="entry name" value="GLUCOSE TRANSPORT TRANSCRIPTION REGULATOR RGT1-RELATED-RELATED"/>
    <property type="match status" value="1"/>
</dbReference>
<dbReference type="AlphaFoldDB" id="A0A6A6RKB9"/>
<dbReference type="GO" id="GO:0000981">
    <property type="term" value="F:DNA-binding transcription factor activity, RNA polymerase II-specific"/>
    <property type="evidence" value="ECO:0007669"/>
    <property type="project" value="InterPro"/>
</dbReference>
<evidence type="ECO:0000256" key="2">
    <source>
        <dbReference type="ARBA" id="ARBA00023242"/>
    </source>
</evidence>
<dbReference type="SUPFAM" id="SSF57701">
    <property type="entry name" value="Zn2/Cys6 DNA-binding domain"/>
    <property type="match status" value="1"/>
</dbReference>
<dbReference type="Pfam" id="PF04082">
    <property type="entry name" value="Fungal_trans"/>
    <property type="match status" value="1"/>
</dbReference>
<feature type="compositionally biased region" description="Polar residues" evidence="3">
    <location>
        <begin position="598"/>
        <end position="609"/>
    </location>
</feature>
<dbReference type="InterPro" id="IPR007219">
    <property type="entry name" value="XnlR_reg_dom"/>
</dbReference>
<dbReference type="OrthoDB" id="3034343at2759"/>
<dbReference type="GO" id="GO:0001080">
    <property type="term" value="P:nitrogen catabolite activation of transcription from RNA polymerase II promoter"/>
    <property type="evidence" value="ECO:0007669"/>
    <property type="project" value="TreeGrafter"/>
</dbReference>
<dbReference type="Gene3D" id="4.10.240.10">
    <property type="entry name" value="Zn(2)-C6 fungal-type DNA-binding domain"/>
    <property type="match status" value="1"/>
</dbReference>
<dbReference type="GO" id="GO:0008270">
    <property type="term" value="F:zinc ion binding"/>
    <property type="evidence" value="ECO:0007669"/>
    <property type="project" value="InterPro"/>
</dbReference>
<dbReference type="PROSITE" id="PS50048">
    <property type="entry name" value="ZN2_CY6_FUNGAL_2"/>
    <property type="match status" value="1"/>
</dbReference>
<keyword evidence="6" id="KW-1185">Reference proteome</keyword>
<feature type="domain" description="Zn(2)-C6 fungal-type" evidence="4">
    <location>
        <begin position="18"/>
        <end position="56"/>
    </location>
</feature>
<accession>A0A6A6RKB9</accession>
<dbReference type="PANTHER" id="PTHR31668:SF10">
    <property type="entry name" value="ZN(II)2CYS6 TRANSCRIPTION FACTOR (EUROFUNG)"/>
    <property type="match status" value="1"/>
</dbReference>
<dbReference type="EMBL" id="MU006803">
    <property type="protein sequence ID" value="KAF2635810.1"/>
    <property type="molecule type" value="Genomic_DNA"/>
</dbReference>
<dbReference type="InterPro" id="IPR050797">
    <property type="entry name" value="Carb_Metab_Trans_Reg"/>
</dbReference>
<name>A0A6A6RKB9_9PLEO</name>
<dbReference type="InterPro" id="IPR036864">
    <property type="entry name" value="Zn2-C6_fun-type_DNA-bd_sf"/>
</dbReference>
<evidence type="ECO:0000256" key="3">
    <source>
        <dbReference type="SAM" id="MobiDB-lite"/>
    </source>
</evidence>
<evidence type="ECO:0000256" key="1">
    <source>
        <dbReference type="ARBA" id="ARBA00022723"/>
    </source>
</evidence>
<dbReference type="GO" id="GO:0003677">
    <property type="term" value="F:DNA binding"/>
    <property type="evidence" value="ECO:0007669"/>
    <property type="project" value="InterPro"/>
</dbReference>
<feature type="region of interest" description="Disordered" evidence="3">
    <location>
        <begin position="55"/>
        <end position="99"/>
    </location>
</feature>
<protein>
    <recommendedName>
        <fullName evidence="4">Zn(2)-C6 fungal-type domain-containing protein</fullName>
    </recommendedName>
</protein>
<dbReference type="CDD" id="cd12148">
    <property type="entry name" value="fungal_TF_MHR"/>
    <property type="match status" value="1"/>
</dbReference>
<evidence type="ECO:0000313" key="5">
    <source>
        <dbReference type="EMBL" id="KAF2635810.1"/>
    </source>
</evidence>
<dbReference type="Proteomes" id="UP000799753">
    <property type="component" value="Unassembled WGS sequence"/>
</dbReference>
<keyword evidence="2" id="KW-0539">Nucleus</keyword>
<reference evidence="5" key="1">
    <citation type="journal article" date="2020" name="Stud. Mycol.">
        <title>101 Dothideomycetes genomes: a test case for predicting lifestyles and emergence of pathogens.</title>
        <authorList>
            <person name="Haridas S."/>
            <person name="Albert R."/>
            <person name="Binder M."/>
            <person name="Bloem J."/>
            <person name="Labutti K."/>
            <person name="Salamov A."/>
            <person name="Andreopoulos B."/>
            <person name="Baker S."/>
            <person name="Barry K."/>
            <person name="Bills G."/>
            <person name="Bluhm B."/>
            <person name="Cannon C."/>
            <person name="Castanera R."/>
            <person name="Culley D."/>
            <person name="Daum C."/>
            <person name="Ezra D."/>
            <person name="Gonzalez J."/>
            <person name="Henrissat B."/>
            <person name="Kuo A."/>
            <person name="Liang C."/>
            <person name="Lipzen A."/>
            <person name="Lutzoni F."/>
            <person name="Magnuson J."/>
            <person name="Mondo S."/>
            <person name="Nolan M."/>
            <person name="Ohm R."/>
            <person name="Pangilinan J."/>
            <person name="Park H.-J."/>
            <person name="Ramirez L."/>
            <person name="Alfaro M."/>
            <person name="Sun H."/>
            <person name="Tritt A."/>
            <person name="Yoshinaga Y."/>
            <person name="Zwiers L.-H."/>
            <person name="Turgeon B."/>
            <person name="Goodwin S."/>
            <person name="Spatafora J."/>
            <person name="Crous P."/>
            <person name="Grigoriev I."/>
        </authorList>
    </citation>
    <scope>NUCLEOTIDE SEQUENCE</scope>
    <source>
        <strain evidence="5">CBS 473.64</strain>
    </source>
</reference>
<organism evidence="5 6">
    <name type="scientific">Massarina eburnea CBS 473.64</name>
    <dbReference type="NCBI Taxonomy" id="1395130"/>
    <lineage>
        <taxon>Eukaryota</taxon>
        <taxon>Fungi</taxon>
        <taxon>Dikarya</taxon>
        <taxon>Ascomycota</taxon>
        <taxon>Pezizomycotina</taxon>
        <taxon>Dothideomycetes</taxon>
        <taxon>Pleosporomycetidae</taxon>
        <taxon>Pleosporales</taxon>
        <taxon>Massarineae</taxon>
        <taxon>Massarinaceae</taxon>
        <taxon>Massarina</taxon>
    </lineage>
</organism>
<dbReference type="CDD" id="cd00067">
    <property type="entry name" value="GAL4"/>
    <property type="match status" value="1"/>
</dbReference>
<dbReference type="GO" id="GO:0005634">
    <property type="term" value="C:nucleus"/>
    <property type="evidence" value="ECO:0007669"/>
    <property type="project" value="TreeGrafter"/>
</dbReference>
<proteinExistence type="predicted"/>
<dbReference type="InterPro" id="IPR001138">
    <property type="entry name" value="Zn2Cys6_DnaBD"/>
</dbReference>
<evidence type="ECO:0000313" key="6">
    <source>
        <dbReference type="Proteomes" id="UP000799753"/>
    </source>
</evidence>
<dbReference type="GO" id="GO:0006351">
    <property type="term" value="P:DNA-templated transcription"/>
    <property type="evidence" value="ECO:0007669"/>
    <property type="project" value="InterPro"/>
</dbReference>
<sequence>MASTSLQSRPYRSHRVPACNRCRSRKIRCHIDIPGEPCLACRTASQPQEGRLKCQYVESSTKSSPNEEHGRTASKRRRLSGDEDDEIPTRPLSAPILHRSSTHPSASIILAPHIAEDVDILQRHISKHPTTAAEGSASASQPYQTLFHNVQDPIVYLTVPRFRTGLVPELGAGKEQLEIIKQLMGPFRREILDLYLDFVHSNFPILDDETCALLKRGRSETLPNNLQCVVYAMGLAHWPLSETLKMHPRPDSHYIWNKAISSVLEDFLSPSMATVSSAVLDQIGRPSVSIVGNITLCGRTVSLAQTFGLHRDPSKWNITSNEKSIRIRCWWGVLITDYWSSIAYGVLPHTSKRFYDVPKPSLDLLLPPKATTLQKYATTCFVHLCGLTELLGEILPLVYEIAPDRVALSAEVERLKTRLNELERELPEWLPLPKKPGTSNLWFCFLSMRLLLSRVTLRVAILEGDSGLEKRRLDELRAASSAVLEFVLWLRQSQFLDFWLPYATHLLVHAVTVSLRCSVEIDNVEVRNASVSQLQRVMEHIRHARDSYDWDVRTPLTTLPSFPPNSYTPLTPPPPPLQIASYTLERCSDSVTKVASLSLASRRSQTPSHHPTEDVPTTLHPNGSADPHPNTADALDDDTAFLLSDLLDPNAFDFSWEALWDTPSGMVNFAI</sequence>
<dbReference type="Pfam" id="PF00172">
    <property type="entry name" value="Zn_clus"/>
    <property type="match status" value="1"/>
</dbReference>
<gene>
    <name evidence="5" type="ORF">P280DRAFT_493500</name>
</gene>
<keyword evidence="1" id="KW-0479">Metal-binding</keyword>
<feature type="region of interest" description="Disordered" evidence="3">
    <location>
        <begin position="598"/>
        <end position="634"/>
    </location>
</feature>
<evidence type="ECO:0000259" key="4">
    <source>
        <dbReference type="PROSITE" id="PS50048"/>
    </source>
</evidence>